<dbReference type="PANTHER" id="PTHR31158:SF1">
    <property type="entry name" value="DOXA1 FACTOR-RELATED"/>
    <property type="match status" value="1"/>
</dbReference>
<evidence type="ECO:0000313" key="8">
    <source>
        <dbReference type="EMBL" id="EYC25445.1"/>
    </source>
</evidence>
<name>A0A016VDE4_9BILA</name>
<feature type="transmembrane region" description="Helical" evidence="7">
    <location>
        <begin position="84"/>
        <end position="106"/>
    </location>
</feature>
<gene>
    <name evidence="8" type="primary">Acey_s0012.g1897</name>
    <name evidence="8" type="synonym">Acey-C06E1.3</name>
    <name evidence="8" type="ORF">Y032_0012g1897</name>
</gene>
<evidence type="ECO:0000256" key="3">
    <source>
        <dbReference type="ARBA" id="ARBA00022692"/>
    </source>
</evidence>
<dbReference type="OrthoDB" id="10042652at2759"/>
<dbReference type="Pfam" id="PF10204">
    <property type="entry name" value="DuoxA"/>
    <property type="match status" value="1"/>
</dbReference>
<feature type="transmembrane region" description="Helical" evidence="7">
    <location>
        <begin position="249"/>
        <end position="267"/>
    </location>
</feature>
<evidence type="ECO:0000256" key="4">
    <source>
        <dbReference type="ARBA" id="ARBA00022989"/>
    </source>
</evidence>
<feature type="transmembrane region" description="Helical" evidence="7">
    <location>
        <begin position="292"/>
        <end position="314"/>
    </location>
</feature>
<dbReference type="STRING" id="53326.A0A016VDE4"/>
<proteinExistence type="inferred from homology"/>
<dbReference type="PANTHER" id="PTHR31158">
    <property type="entry name" value="DUAL OXIDASE 2"/>
    <property type="match status" value="1"/>
</dbReference>
<dbReference type="AlphaFoldDB" id="A0A016VDE4"/>
<dbReference type="EMBL" id="JARK01001348">
    <property type="protein sequence ID" value="EYC25445.1"/>
    <property type="molecule type" value="Genomic_DNA"/>
</dbReference>
<evidence type="ECO:0000256" key="2">
    <source>
        <dbReference type="ARBA" id="ARBA00009816"/>
    </source>
</evidence>
<keyword evidence="3 7" id="KW-0812">Transmembrane</keyword>
<evidence type="ECO:0000256" key="1">
    <source>
        <dbReference type="ARBA" id="ARBA00004141"/>
    </source>
</evidence>
<evidence type="ECO:0000256" key="7">
    <source>
        <dbReference type="SAM" id="Phobius"/>
    </source>
</evidence>
<evidence type="ECO:0000313" key="9">
    <source>
        <dbReference type="Proteomes" id="UP000024635"/>
    </source>
</evidence>
<evidence type="ECO:0008006" key="10">
    <source>
        <dbReference type="Google" id="ProtNLM"/>
    </source>
</evidence>
<keyword evidence="4 7" id="KW-1133">Transmembrane helix</keyword>
<organism evidence="8 9">
    <name type="scientific">Ancylostoma ceylanicum</name>
    <dbReference type="NCBI Taxonomy" id="53326"/>
    <lineage>
        <taxon>Eukaryota</taxon>
        <taxon>Metazoa</taxon>
        <taxon>Ecdysozoa</taxon>
        <taxon>Nematoda</taxon>
        <taxon>Chromadorea</taxon>
        <taxon>Rhabditida</taxon>
        <taxon>Rhabditina</taxon>
        <taxon>Rhabditomorpha</taxon>
        <taxon>Strongyloidea</taxon>
        <taxon>Ancylostomatidae</taxon>
        <taxon>Ancylostomatinae</taxon>
        <taxon>Ancylostoma</taxon>
    </lineage>
</organism>
<feature type="transmembrane region" description="Helical" evidence="7">
    <location>
        <begin position="220"/>
        <end position="242"/>
    </location>
</feature>
<keyword evidence="6" id="KW-0325">Glycoprotein</keyword>
<keyword evidence="5 7" id="KW-0472">Membrane</keyword>
<evidence type="ECO:0000256" key="5">
    <source>
        <dbReference type="ARBA" id="ARBA00023136"/>
    </source>
</evidence>
<dbReference type="Proteomes" id="UP000024635">
    <property type="component" value="Unassembled WGS sequence"/>
</dbReference>
<dbReference type="GO" id="GO:0015031">
    <property type="term" value="P:protein transport"/>
    <property type="evidence" value="ECO:0007669"/>
    <property type="project" value="InterPro"/>
</dbReference>
<feature type="transmembrane region" description="Helical" evidence="7">
    <location>
        <begin position="58"/>
        <end position="77"/>
    </location>
</feature>
<dbReference type="GO" id="GO:0005789">
    <property type="term" value="C:endoplasmic reticulum membrane"/>
    <property type="evidence" value="ECO:0007669"/>
    <property type="project" value="InterPro"/>
</dbReference>
<sequence>MNFYDADYSFLSVRLCCSCRACPNLSLLFRPMWDSWFGGFTEPSDYANAAMPDVNVRAIIISSIFVIPYLAFLIILPGVREKRLVTLAVFTITALVGAVLAASMYLPGWTGGSAKIVSQLRSHVNERMRARVGVSVGLNTINITLRYEQMVKEDNLSRIDMSQLYYNEKFDISGVSSMAEELRSAYQRGLPYPILSILEYFSLNQDAFDWGRHYRTAGHYTSAAISLALGCWSLAVVFLFLLPHFYDRAMLATGLSALLACLLYLVMAPCQLEIGFVGTDGKRIVMKMSFQWSFYCVFAVGLLAVVVGIFLMLLQHYRVYTLCTFLEARLDETVAKSKSRQTETTGVVTNSIEVLRRNKALALGSVSSEKKAVSSGFQSRTSYTGSLRSQSSIESVHGELRIHRTPSNLTIDEMNQPRNSRDAGVSLVVERF</sequence>
<comment type="similarity">
    <text evidence="2">Belongs to the DUOXA family.</text>
</comment>
<keyword evidence="9" id="KW-1185">Reference proteome</keyword>
<comment type="caution">
    <text evidence="8">The sequence shown here is derived from an EMBL/GenBank/DDBJ whole genome shotgun (WGS) entry which is preliminary data.</text>
</comment>
<reference evidence="9" key="1">
    <citation type="journal article" date="2015" name="Nat. Genet.">
        <title>The genome and transcriptome of the zoonotic hookworm Ancylostoma ceylanicum identify infection-specific gene families.</title>
        <authorList>
            <person name="Schwarz E.M."/>
            <person name="Hu Y."/>
            <person name="Antoshechkin I."/>
            <person name="Miller M.M."/>
            <person name="Sternberg P.W."/>
            <person name="Aroian R.V."/>
        </authorList>
    </citation>
    <scope>NUCLEOTIDE SEQUENCE</scope>
    <source>
        <strain evidence="9">HY135</strain>
    </source>
</reference>
<dbReference type="InterPro" id="IPR018469">
    <property type="entry name" value="Dual_oxidase_maturation_fac"/>
</dbReference>
<protein>
    <recommendedName>
        <fullName evidence="10">DUOXA-like protein C06E1.3</fullName>
    </recommendedName>
</protein>
<comment type="subcellular location">
    <subcellularLocation>
        <location evidence="1">Membrane</location>
        <topology evidence="1">Multi-pass membrane protein</topology>
    </subcellularLocation>
</comment>
<evidence type="ECO:0000256" key="6">
    <source>
        <dbReference type="ARBA" id="ARBA00023180"/>
    </source>
</evidence>
<accession>A0A016VDE4</accession>